<dbReference type="EMBL" id="BOMS01000130">
    <property type="protein sequence ID" value="GIE71594.1"/>
    <property type="molecule type" value="Genomic_DNA"/>
</dbReference>
<dbReference type="PROSITE" id="PS51318">
    <property type="entry name" value="TAT"/>
    <property type="match status" value="1"/>
</dbReference>
<dbReference type="SUPFAM" id="SSF51658">
    <property type="entry name" value="Xylose isomerase-like"/>
    <property type="match status" value="1"/>
</dbReference>
<evidence type="ECO:0000313" key="3">
    <source>
        <dbReference type="Proteomes" id="UP000624709"/>
    </source>
</evidence>
<dbReference type="InterPro" id="IPR050312">
    <property type="entry name" value="IolE/XylAMocC-like"/>
</dbReference>
<proteinExistence type="predicted"/>
<protein>
    <submittedName>
        <fullName evidence="2">Xylose isomerase</fullName>
    </submittedName>
</protein>
<comment type="caution">
    <text evidence="2">The sequence shown here is derived from an EMBL/GenBank/DDBJ whole genome shotgun (WGS) entry which is preliminary data.</text>
</comment>
<dbReference type="PANTHER" id="PTHR12110">
    <property type="entry name" value="HYDROXYPYRUVATE ISOMERASE"/>
    <property type="match status" value="1"/>
</dbReference>
<dbReference type="GO" id="GO:0016853">
    <property type="term" value="F:isomerase activity"/>
    <property type="evidence" value="ECO:0007669"/>
    <property type="project" value="UniProtKB-KW"/>
</dbReference>
<evidence type="ECO:0000313" key="2">
    <source>
        <dbReference type="EMBL" id="GIE71594.1"/>
    </source>
</evidence>
<gene>
    <name evidence="2" type="ORF">Apa02nite_077020</name>
</gene>
<name>A0ABQ4BLP2_9ACTN</name>
<reference evidence="2 3" key="1">
    <citation type="submission" date="2021-01" db="EMBL/GenBank/DDBJ databases">
        <title>Whole genome shotgun sequence of Actinoplanes palleronii NBRC 14916.</title>
        <authorList>
            <person name="Komaki H."/>
            <person name="Tamura T."/>
        </authorList>
    </citation>
    <scope>NUCLEOTIDE SEQUENCE [LARGE SCALE GENOMIC DNA]</scope>
    <source>
        <strain evidence="2 3">NBRC 14916</strain>
    </source>
</reference>
<keyword evidence="3" id="KW-1185">Reference proteome</keyword>
<organism evidence="2 3">
    <name type="scientific">Actinoplanes palleronii</name>
    <dbReference type="NCBI Taxonomy" id="113570"/>
    <lineage>
        <taxon>Bacteria</taxon>
        <taxon>Bacillati</taxon>
        <taxon>Actinomycetota</taxon>
        <taxon>Actinomycetes</taxon>
        <taxon>Micromonosporales</taxon>
        <taxon>Micromonosporaceae</taxon>
        <taxon>Actinoplanes</taxon>
    </lineage>
</organism>
<dbReference type="InterPro" id="IPR006311">
    <property type="entry name" value="TAT_signal"/>
</dbReference>
<dbReference type="Proteomes" id="UP000624709">
    <property type="component" value="Unassembled WGS sequence"/>
</dbReference>
<dbReference type="InterPro" id="IPR013022">
    <property type="entry name" value="Xyl_isomerase-like_TIM-brl"/>
</dbReference>
<keyword evidence="2" id="KW-0413">Isomerase</keyword>
<accession>A0ABQ4BLP2</accession>
<feature type="domain" description="Xylose isomerase-like TIM barrel" evidence="1">
    <location>
        <begin position="65"/>
        <end position="272"/>
    </location>
</feature>
<dbReference type="InterPro" id="IPR036237">
    <property type="entry name" value="Xyl_isomerase-like_sf"/>
</dbReference>
<dbReference type="PANTHER" id="PTHR12110:SF41">
    <property type="entry name" value="INOSOSE DEHYDRATASE"/>
    <property type="match status" value="1"/>
</dbReference>
<sequence>MSPSLSRRHLLGAAAAAGAAATAGIPGAAAAGGSGAPHRVPKDQISVQLYTLRDQLAVNLEASLAELAAIGYTRVEHAGFVGRTAAQFRAALDAAGLRATSGHVGIPQPFDAATWQRALDDAAVVGNRFIVHPFFGQGASGPIRDAAVYRAFARDLNKAGELARRAGLDFGYHNHQAEFLRQDGTSRTGFDILTGETDPRLVHLEVDLFWAFRGAHDPVDLIAEHRGRIKQVHVKDLNVAGSFADPGDGLIDFGRIFQRSREAGLIEYIVERDDAGTPPRTPADALVTARRGYAYLSGLRF</sequence>
<dbReference type="Gene3D" id="3.20.20.150">
    <property type="entry name" value="Divalent-metal-dependent TIM barrel enzymes"/>
    <property type="match status" value="1"/>
</dbReference>
<dbReference type="Pfam" id="PF01261">
    <property type="entry name" value="AP_endonuc_2"/>
    <property type="match status" value="1"/>
</dbReference>
<dbReference type="RefSeq" id="WP_203829415.1">
    <property type="nucleotide sequence ID" value="NZ_BAAATY010000042.1"/>
</dbReference>
<evidence type="ECO:0000259" key="1">
    <source>
        <dbReference type="Pfam" id="PF01261"/>
    </source>
</evidence>